<feature type="compositionally biased region" description="Basic residues" evidence="1">
    <location>
        <begin position="224"/>
        <end position="234"/>
    </location>
</feature>
<gene>
    <name evidence="2" type="ORF">AVDCRST_MAG69-662</name>
</gene>
<keyword evidence="2" id="KW-0560">Oxidoreductase</keyword>
<feature type="non-terminal residue" evidence="2">
    <location>
        <position position="1"/>
    </location>
</feature>
<proteinExistence type="predicted"/>
<feature type="region of interest" description="Disordered" evidence="1">
    <location>
        <begin position="27"/>
        <end position="279"/>
    </location>
</feature>
<protein>
    <submittedName>
        <fullName evidence="2">Shikimate 5-dehydrogenase I alpha</fullName>
        <ecNumber evidence="2">1.1.1.25</ecNumber>
    </submittedName>
</protein>
<organism evidence="2">
    <name type="scientific">uncultured Solirubrobacteraceae bacterium</name>
    <dbReference type="NCBI Taxonomy" id="1162706"/>
    <lineage>
        <taxon>Bacteria</taxon>
        <taxon>Bacillati</taxon>
        <taxon>Actinomycetota</taxon>
        <taxon>Thermoleophilia</taxon>
        <taxon>Solirubrobacterales</taxon>
        <taxon>Solirubrobacteraceae</taxon>
        <taxon>environmental samples</taxon>
    </lineage>
</organism>
<evidence type="ECO:0000256" key="1">
    <source>
        <dbReference type="SAM" id="MobiDB-lite"/>
    </source>
</evidence>
<sequence length="279" mass="30385">GHGAAGGRGSPHLARRVWVADPPLAFAGDAERRARGGRPRRLALHAPSRADRALSGARASAAGPGLRRRQRHDPPQGGGAGDRRRGDRPRRVDRCGEHPDLPARRLHPRRQHRRSGPDRRASRRPCAVRTPRAGARRGRLGARGGPRPGRGRGRRRDLEPDRIARRGARATARGEGRARARTSRDSGQLHFRRSRRGSRIVQGAAPRRRSCECQKLCGGPGLPGRRHAPPHRSARVGSGHGRRPGDPDRPGRGVVSPLDRPDRLARRDAAGISDDHGPL</sequence>
<feature type="compositionally biased region" description="Basic and acidic residues" evidence="1">
    <location>
        <begin position="259"/>
        <end position="279"/>
    </location>
</feature>
<dbReference type="AlphaFoldDB" id="A0A6J4RYR9"/>
<dbReference type="EMBL" id="CADCVP010000089">
    <property type="protein sequence ID" value="CAA9479167.1"/>
    <property type="molecule type" value="Genomic_DNA"/>
</dbReference>
<evidence type="ECO:0000313" key="2">
    <source>
        <dbReference type="EMBL" id="CAA9479167.1"/>
    </source>
</evidence>
<dbReference type="EC" id="1.1.1.25" evidence="2"/>
<dbReference type="GO" id="GO:0004764">
    <property type="term" value="F:shikimate 3-dehydrogenase (NADP+) activity"/>
    <property type="evidence" value="ECO:0007669"/>
    <property type="project" value="UniProtKB-EC"/>
</dbReference>
<feature type="compositionally biased region" description="Basic and acidic residues" evidence="1">
    <location>
        <begin position="172"/>
        <end position="184"/>
    </location>
</feature>
<accession>A0A6J4RYR9</accession>
<reference evidence="2" key="1">
    <citation type="submission" date="2020-02" db="EMBL/GenBank/DDBJ databases">
        <authorList>
            <person name="Meier V. D."/>
        </authorList>
    </citation>
    <scope>NUCLEOTIDE SEQUENCE</scope>
    <source>
        <strain evidence="2">AVDCRST_MAG69</strain>
    </source>
</reference>
<feature type="non-terminal residue" evidence="2">
    <location>
        <position position="279"/>
    </location>
</feature>
<feature type="compositionally biased region" description="Low complexity" evidence="1">
    <location>
        <begin position="53"/>
        <end position="65"/>
    </location>
</feature>
<feature type="compositionally biased region" description="Basic and acidic residues" evidence="1">
    <location>
        <begin position="81"/>
        <end position="103"/>
    </location>
</feature>
<feature type="compositionally biased region" description="Basic residues" evidence="1">
    <location>
        <begin position="104"/>
        <end position="114"/>
    </location>
</feature>
<name>A0A6J4RYR9_9ACTN</name>